<name>A0AAV4XNZ9_CAEEX</name>
<evidence type="ECO:0000313" key="1">
    <source>
        <dbReference type="EMBL" id="GIY95524.1"/>
    </source>
</evidence>
<accession>A0AAV4XNZ9</accession>
<proteinExistence type="predicted"/>
<comment type="caution">
    <text evidence="1">The sequence shown here is derived from an EMBL/GenBank/DDBJ whole genome shotgun (WGS) entry which is preliminary data.</text>
</comment>
<dbReference type="Proteomes" id="UP001054945">
    <property type="component" value="Unassembled WGS sequence"/>
</dbReference>
<evidence type="ECO:0000313" key="2">
    <source>
        <dbReference type="Proteomes" id="UP001054945"/>
    </source>
</evidence>
<gene>
    <name evidence="1" type="ORF">CEXT_60351</name>
</gene>
<reference evidence="1 2" key="1">
    <citation type="submission" date="2021-06" db="EMBL/GenBank/DDBJ databases">
        <title>Caerostris extrusa draft genome.</title>
        <authorList>
            <person name="Kono N."/>
            <person name="Arakawa K."/>
        </authorList>
    </citation>
    <scope>NUCLEOTIDE SEQUENCE [LARGE SCALE GENOMIC DNA]</scope>
</reference>
<organism evidence="1 2">
    <name type="scientific">Caerostris extrusa</name>
    <name type="common">Bark spider</name>
    <name type="synonym">Caerostris bankana</name>
    <dbReference type="NCBI Taxonomy" id="172846"/>
    <lineage>
        <taxon>Eukaryota</taxon>
        <taxon>Metazoa</taxon>
        <taxon>Ecdysozoa</taxon>
        <taxon>Arthropoda</taxon>
        <taxon>Chelicerata</taxon>
        <taxon>Arachnida</taxon>
        <taxon>Araneae</taxon>
        <taxon>Araneomorphae</taxon>
        <taxon>Entelegynae</taxon>
        <taxon>Araneoidea</taxon>
        <taxon>Araneidae</taxon>
        <taxon>Caerostris</taxon>
    </lineage>
</organism>
<dbReference type="AlphaFoldDB" id="A0AAV4XNZ9"/>
<dbReference type="EMBL" id="BPLR01000536">
    <property type="protein sequence ID" value="GIY95524.1"/>
    <property type="molecule type" value="Genomic_DNA"/>
</dbReference>
<sequence length="109" mass="12166">MIFLPSGVDSYIDVCAGRPTDLYWENPICCACQSRFVPAVSRNDAKRIVVTLRSAKEGSRSCVYVCAGRPTDLYWENPICEPARVVSRNDAKRIAVTLRRAKEGSHPCM</sequence>
<protein>
    <submittedName>
        <fullName evidence="1">Uncharacterized protein</fullName>
    </submittedName>
</protein>
<keyword evidence="2" id="KW-1185">Reference proteome</keyword>